<feature type="transmembrane region" description="Helical" evidence="11">
    <location>
        <begin position="349"/>
        <end position="372"/>
    </location>
</feature>
<dbReference type="AlphaFoldDB" id="A0A2G7HIJ3"/>
<dbReference type="EMBL" id="PEIK01000004">
    <property type="protein sequence ID" value="PIH04940.1"/>
    <property type="molecule type" value="Genomic_DNA"/>
</dbReference>
<dbReference type="GO" id="GO:0008360">
    <property type="term" value="P:regulation of cell shape"/>
    <property type="evidence" value="ECO:0007669"/>
    <property type="project" value="UniProtKB-KW"/>
</dbReference>
<evidence type="ECO:0000256" key="10">
    <source>
        <dbReference type="ARBA" id="ARBA00023316"/>
    </source>
</evidence>
<feature type="transmembrane region" description="Helical" evidence="11">
    <location>
        <begin position="21"/>
        <end position="42"/>
    </location>
</feature>
<proteinExistence type="inferred from homology"/>
<keyword evidence="13" id="KW-1185">Reference proteome</keyword>
<dbReference type="Pfam" id="PF01098">
    <property type="entry name" value="FTSW_RODA_SPOVE"/>
    <property type="match status" value="1"/>
</dbReference>
<keyword evidence="7 11" id="KW-0573">Peptidoglycan synthesis</keyword>
<comment type="similarity">
    <text evidence="11">Belongs to the SEDS family. MrdB/RodA subfamily.</text>
</comment>
<keyword evidence="6 11" id="KW-0133">Cell shape</keyword>
<dbReference type="GO" id="GO:0009252">
    <property type="term" value="P:peptidoglycan biosynthetic process"/>
    <property type="evidence" value="ECO:0007669"/>
    <property type="project" value="UniProtKB-UniRule"/>
</dbReference>
<gene>
    <name evidence="11" type="primary">rodA</name>
    <name evidence="12" type="ORF">CS538_07135</name>
</gene>
<comment type="catalytic activity">
    <reaction evidence="11">
        <text>[GlcNAc-(1-&gt;4)-Mur2Ac(oyl-L-Ala-gamma-D-Glu-L-Lys-D-Ala-D-Ala)](n)-di-trans,octa-cis-undecaprenyl diphosphate + beta-D-GlcNAc-(1-&gt;4)-Mur2Ac(oyl-L-Ala-gamma-D-Glu-L-Lys-D-Ala-D-Ala)-di-trans,octa-cis-undecaprenyl diphosphate = [GlcNAc-(1-&gt;4)-Mur2Ac(oyl-L-Ala-gamma-D-Glu-L-Lys-D-Ala-D-Ala)](n+1)-di-trans,octa-cis-undecaprenyl diphosphate + di-trans,octa-cis-undecaprenyl diphosphate + H(+)</text>
        <dbReference type="Rhea" id="RHEA:23708"/>
        <dbReference type="Rhea" id="RHEA-COMP:9602"/>
        <dbReference type="Rhea" id="RHEA-COMP:9603"/>
        <dbReference type="ChEBI" id="CHEBI:15378"/>
        <dbReference type="ChEBI" id="CHEBI:58405"/>
        <dbReference type="ChEBI" id="CHEBI:60033"/>
        <dbReference type="ChEBI" id="CHEBI:78435"/>
        <dbReference type="EC" id="2.4.99.28"/>
    </reaction>
</comment>
<feature type="transmembrane region" description="Helical" evidence="11">
    <location>
        <begin position="315"/>
        <end position="343"/>
    </location>
</feature>
<accession>A0A2G7HIJ3</accession>
<keyword evidence="9 11" id="KW-0472">Membrane</keyword>
<name>A0A2G7HIJ3_9CLOT</name>
<dbReference type="GO" id="GO:0015648">
    <property type="term" value="F:lipid-linked peptidoglycan transporter activity"/>
    <property type="evidence" value="ECO:0007669"/>
    <property type="project" value="TreeGrafter"/>
</dbReference>
<evidence type="ECO:0000313" key="12">
    <source>
        <dbReference type="EMBL" id="PIH04940.1"/>
    </source>
</evidence>
<comment type="caution">
    <text evidence="12">The sequence shown here is derived from an EMBL/GenBank/DDBJ whole genome shotgun (WGS) entry which is preliminary data.</text>
</comment>
<dbReference type="GO" id="GO:0032153">
    <property type="term" value="C:cell division site"/>
    <property type="evidence" value="ECO:0007669"/>
    <property type="project" value="TreeGrafter"/>
</dbReference>
<dbReference type="GO" id="GO:0051301">
    <property type="term" value="P:cell division"/>
    <property type="evidence" value="ECO:0007669"/>
    <property type="project" value="InterPro"/>
</dbReference>
<feature type="transmembrane region" description="Helical" evidence="11">
    <location>
        <begin position="86"/>
        <end position="104"/>
    </location>
</feature>
<dbReference type="InterPro" id="IPR011923">
    <property type="entry name" value="RodA/MrdB"/>
</dbReference>
<dbReference type="PANTHER" id="PTHR30474:SF1">
    <property type="entry name" value="PEPTIDOGLYCAN GLYCOSYLTRANSFERASE MRDB"/>
    <property type="match status" value="1"/>
</dbReference>
<keyword evidence="5 11" id="KW-0812">Transmembrane</keyword>
<dbReference type="GO" id="GO:0005886">
    <property type="term" value="C:plasma membrane"/>
    <property type="evidence" value="ECO:0007669"/>
    <property type="project" value="UniProtKB-SubCell"/>
</dbReference>
<evidence type="ECO:0000256" key="4">
    <source>
        <dbReference type="ARBA" id="ARBA00022679"/>
    </source>
</evidence>
<dbReference type="UniPathway" id="UPA00219"/>
<reference evidence="12 13" key="1">
    <citation type="submission" date="2017-10" db="EMBL/GenBank/DDBJ databases">
        <title>Reclassification of Eubacterium combesii and discrepancies in the nomenclature of botulinum neurotoxin producing clostridia. Request for an Opinion.</title>
        <authorList>
            <person name="Dobritsa A.P."/>
            <person name="Kutumbaka K.K."/>
            <person name="Samadpour M."/>
        </authorList>
    </citation>
    <scope>NUCLEOTIDE SEQUENCE [LARGE SCALE GENOMIC DNA]</scope>
    <source>
        <strain evidence="12 13">DSM 20696</strain>
    </source>
</reference>
<evidence type="ECO:0000313" key="13">
    <source>
        <dbReference type="Proteomes" id="UP000231322"/>
    </source>
</evidence>
<feature type="transmembrane region" description="Helical" evidence="11">
    <location>
        <begin position="283"/>
        <end position="303"/>
    </location>
</feature>
<evidence type="ECO:0000256" key="8">
    <source>
        <dbReference type="ARBA" id="ARBA00022989"/>
    </source>
</evidence>
<evidence type="ECO:0000256" key="2">
    <source>
        <dbReference type="ARBA" id="ARBA00022475"/>
    </source>
</evidence>
<feature type="transmembrane region" description="Helical" evidence="11">
    <location>
        <begin position="116"/>
        <end position="139"/>
    </location>
</feature>
<comment type="function">
    <text evidence="11">Peptidoglycan polymerase that is essential for cell wall elongation.</text>
</comment>
<feature type="transmembrane region" description="Helical" evidence="11">
    <location>
        <begin position="151"/>
        <end position="168"/>
    </location>
</feature>
<sequence>MIRRKNANLNKSFNLKRHIKYFDVFLFIVIILISILGIVMISSATSNFENSRKYIITQSLSLVIGLVFMFITIYIDYRNIGRAYKIIYIFNFLLLAGVILLGTGKDQWGAQRWIRIGGIGIQPSEIAKIGFIITFAKFLELIKDDLNKIKYLLAALCYVGVPIILVMIQPDLGTALSFVFMSIAMLYICGIDYKYILGGFLSCVVIIPIAWQFVLKAYQKNRILIFINPDSDPTGGGYHVLQSKIAVGSGGLSGTGLFKGAHAQNFLPEKHTDFIFALIGEEFGFIGGIIVALLLLIIVLRCISIAKSAKDDLGCYICVGVASMIIFQTFINIGMCIGIMPVTGIPLPFISYGGSSLITNFVAMGLVLNVGLRHKPINFFKGSINN</sequence>
<keyword evidence="4 11" id="KW-0808">Transferase</keyword>
<dbReference type="HAMAP" id="MF_02079">
    <property type="entry name" value="PGT_RodA"/>
    <property type="match status" value="1"/>
</dbReference>
<dbReference type="GO" id="GO:0071555">
    <property type="term" value="P:cell wall organization"/>
    <property type="evidence" value="ECO:0007669"/>
    <property type="project" value="UniProtKB-KW"/>
</dbReference>
<dbReference type="EC" id="2.4.99.28" evidence="11"/>
<comment type="subcellular location">
    <subcellularLocation>
        <location evidence="11">Cell membrane</location>
        <topology evidence="11">Multi-pass membrane protein</topology>
    </subcellularLocation>
    <subcellularLocation>
        <location evidence="1">Membrane</location>
        <topology evidence="1">Multi-pass membrane protein</topology>
    </subcellularLocation>
</comment>
<keyword evidence="2 11" id="KW-1003">Cell membrane</keyword>
<keyword evidence="3 11" id="KW-0328">Glycosyltransferase</keyword>
<comment type="pathway">
    <text evidence="11">Cell wall biogenesis; peptidoglycan biosynthesis.</text>
</comment>
<feature type="transmembrane region" description="Helical" evidence="11">
    <location>
        <begin position="54"/>
        <end position="74"/>
    </location>
</feature>
<keyword evidence="8 11" id="KW-1133">Transmembrane helix</keyword>
<evidence type="ECO:0000256" key="1">
    <source>
        <dbReference type="ARBA" id="ARBA00004141"/>
    </source>
</evidence>
<keyword evidence="10 11" id="KW-0961">Cell wall biogenesis/degradation</keyword>
<dbReference type="InterPro" id="IPR001182">
    <property type="entry name" value="FtsW/RodA"/>
</dbReference>
<dbReference type="PANTHER" id="PTHR30474">
    <property type="entry name" value="CELL CYCLE PROTEIN"/>
    <property type="match status" value="1"/>
</dbReference>
<dbReference type="PROSITE" id="PS00428">
    <property type="entry name" value="FTSW_RODA_SPOVE"/>
    <property type="match status" value="1"/>
</dbReference>
<dbReference type="GO" id="GO:0008955">
    <property type="term" value="F:peptidoglycan glycosyltransferase activity"/>
    <property type="evidence" value="ECO:0007669"/>
    <property type="project" value="UniProtKB-UniRule"/>
</dbReference>
<evidence type="ECO:0000256" key="11">
    <source>
        <dbReference type="HAMAP-Rule" id="MF_02079"/>
    </source>
</evidence>
<evidence type="ECO:0000256" key="9">
    <source>
        <dbReference type="ARBA" id="ARBA00023136"/>
    </source>
</evidence>
<feature type="transmembrane region" description="Helical" evidence="11">
    <location>
        <begin position="195"/>
        <end position="214"/>
    </location>
</feature>
<evidence type="ECO:0000256" key="6">
    <source>
        <dbReference type="ARBA" id="ARBA00022960"/>
    </source>
</evidence>
<dbReference type="RefSeq" id="WP_099838964.1">
    <property type="nucleotide sequence ID" value="NZ_PEIK01000004.1"/>
</dbReference>
<organism evidence="12 13">
    <name type="scientific">Clostridium combesii</name>
    <dbReference type="NCBI Taxonomy" id="39481"/>
    <lineage>
        <taxon>Bacteria</taxon>
        <taxon>Bacillati</taxon>
        <taxon>Bacillota</taxon>
        <taxon>Clostridia</taxon>
        <taxon>Eubacteriales</taxon>
        <taxon>Clostridiaceae</taxon>
        <taxon>Clostridium</taxon>
    </lineage>
</organism>
<feature type="transmembrane region" description="Helical" evidence="11">
    <location>
        <begin position="174"/>
        <end position="190"/>
    </location>
</feature>
<evidence type="ECO:0000256" key="7">
    <source>
        <dbReference type="ARBA" id="ARBA00022984"/>
    </source>
</evidence>
<dbReference type="NCBIfam" id="TIGR02210">
    <property type="entry name" value="rodA_shape"/>
    <property type="match status" value="1"/>
</dbReference>
<protein>
    <recommendedName>
        <fullName evidence="11">Peptidoglycan glycosyltransferase RodA</fullName>
        <shortName evidence="11">PGT</shortName>
        <ecNumber evidence="11">2.4.99.28</ecNumber>
    </recommendedName>
    <alternativeName>
        <fullName evidence="11">Cell elongation protein RodA</fullName>
    </alternativeName>
    <alternativeName>
        <fullName evidence="11">Cell wall polymerase</fullName>
    </alternativeName>
    <alternativeName>
        <fullName evidence="11">Peptidoglycan polymerase</fullName>
        <shortName evidence="11">PG polymerase</shortName>
    </alternativeName>
</protein>
<dbReference type="Proteomes" id="UP000231322">
    <property type="component" value="Unassembled WGS sequence"/>
</dbReference>
<evidence type="ECO:0000256" key="5">
    <source>
        <dbReference type="ARBA" id="ARBA00022692"/>
    </source>
</evidence>
<dbReference type="InterPro" id="IPR018365">
    <property type="entry name" value="Cell_cycle_FtsW-rel_CS"/>
</dbReference>
<evidence type="ECO:0000256" key="3">
    <source>
        <dbReference type="ARBA" id="ARBA00022676"/>
    </source>
</evidence>